<evidence type="ECO:0000313" key="7">
    <source>
        <dbReference type="Proteomes" id="UP000837803"/>
    </source>
</evidence>
<evidence type="ECO:0000256" key="1">
    <source>
        <dbReference type="ARBA" id="ARBA00001947"/>
    </source>
</evidence>
<comment type="caution">
    <text evidence="6">The sequence shown here is derived from an EMBL/GenBank/DDBJ whole genome shotgun (WGS) entry which is preliminary data.</text>
</comment>
<sequence length="324" mass="35742">MTTNTEAPTILSLSEVDQPAGTIRRYWLRIISDGLGEPVRIPILVAKGKQDGPTLGVTAAVHGDELNGIRVIQRLFSDLDVEELTGTIIGVLVVNIPAFLRQTRVYTDGFDLNHVMPGKEDGRASEVYAFRLMDRIIQHFDYLLDLHTASRGRVNSYYVRADMSHEITRQLAILQNPQLIVHNPPNDKTLRGSADALDIPAITLEVGNPGVYQKKLIRSGIEGIHNALSYLKMTQDEIIQPSSTESGPILCKRSYWIYTHTGGLLTVEVDLLAEVKKGDLIASQRDVFGTLKEQYLAPEDGVVIGKSTMPVNRSGGRVLHLGIV</sequence>
<feature type="domain" description="Succinylglutamate desuccinylase/Aspartoacylase catalytic" evidence="5">
    <location>
        <begin position="51"/>
        <end position="230"/>
    </location>
</feature>
<dbReference type="EC" id="3.5.1.125" evidence="6"/>
<gene>
    <name evidence="6" type="primary">doeB_1</name>
    <name evidence="6" type="ORF">LEM8419_00368</name>
</gene>
<evidence type="ECO:0000256" key="3">
    <source>
        <dbReference type="ARBA" id="ARBA00022801"/>
    </source>
</evidence>
<dbReference type="PANTHER" id="PTHR37326">
    <property type="entry name" value="BLL3975 PROTEIN"/>
    <property type="match status" value="1"/>
</dbReference>
<dbReference type="InterPro" id="IPR053138">
    <property type="entry name" value="N-alpha-Ac-DABA_deacetylase"/>
</dbReference>
<dbReference type="EMBL" id="CAKLPZ010000001">
    <property type="protein sequence ID" value="CAH0999073.1"/>
    <property type="molecule type" value="Genomic_DNA"/>
</dbReference>
<evidence type="ECO:0000256" key="4">
    <source>
        <dbReference type="ARBA" id="ARBA00022833"/>
    </source>
</evidence>
<dbReference type="PANTHER" id="PTHR37326:SF1">
    <property type="entry name" value="BLL3975 PROTEIN"/>
    <property type="match status" value="1"/>
</dbReference>
<organism evidence="6 7">
    <name type="scientific">Neolewinella maritima</name>
    <dbReference type="NCBI Taxonomy" id="1383882"/>
    <lineage>
        <taxon>Bacteria</taxon>
        <taxon>Pseudomonadati</taxon>
        <taxon>Bacteroidota</taxon>
        <taxon>Saprospiria</taxon>
        <taxon>Saprospirales</taxon>
        <taxon>Lewinellaceae</taxon>
        <taxon>Neolewinella</taxon>
    </lineage>
</organism>
<comment type="cofactor">
    <cofactor evidence="1">
        <name>Zn(2+)</name>
        <dbReference type="ChEBI" id="CHEBI:29105"/>
    </cofactor>
</comment>
<reference evidence="6" key="1">
    <citation type="submission" date="2021-12" db="EMBL/GenBank/DDBJ databases">
        <authorList>
            <person name="Rodrigo-Torres L."/>
            <person name="Arahal R. D."/>
            <person name="Lucena T."/>
        </authorList>
    </citation>
    <scope>NUCLEOTIDE SEQUENCE</scope>
    <source>
        <strain evidence="6">CECT 8419</strain>
    </source>
</reference>
<evidence type="ECO:0000256" key="2">
    <source>
        <dbReference type="ARBA" id="ARBA00022723"/>
    </source>
</evidence>
<dbReference type="InterPro" id="IPR043795">
    <property type="entry name" value="N-alpha-Ac-DABA-like"/>
</dbReference>
<dbReference type="SUPFAM" id="SSF53187">
    <property type="entry name" value="Zn-dependent exopeptidases"/>
    <property type="match status" value="1"/>
</dbReference>
<dbReference type="RefSeq" id="WP_238749270.1">
    <property type="nucleotide sequence ID" value="NZ_CAKLPZ010000001.1"/>
</dbReference>
<keyword evidence="3 6" id="KW-0378">Hydrolase</keyword>
<dbReference type="CDD" id="cd06251">
    <property type="entry name" value="M14_ASTE_ASPA-like"/>
    <property type="match status" value="1"/>
</dbReference>
<evidence type="ECO:0000259" key="5">
    <source>
        <dbReference type="Pfam" id="PF24827"/>
    </source>
</evidence>
<dbReference type="Gene3D" id="3.40.630.10">
    <property type="entry name" value="Zn peptidases"/>
    <property type="match status" value="1"/>
</dbReference>
<keyword evidence="7" id="KW-1185">Reference proteome</keyword>
<dbReference type="PIRSF" id="PIRSF039012">
    <property type="entry name" value="ASP"/>
    <property type="match status" value="1"/>
</dbReference>
<protein>
    <submittedName>
        <fullName evidence="6">N-alpha-acetyl-L-2,4-diaminobutyric acid deacetylase</fullName>
        <ecNumber evidence="6">3.5.1.125</ecNumber>
    </submittedName>
</protein>
<name>A0ABN8F1U9_9BACT</name>
<proteinExistence type="predicted"/>
<evidence type="ECO:0000313" key="6">
    <source>
        <dbReference type="EMBL" id="CAH0999073.1"/>
    </source>
</evidence>
<accession>A0ABN8F1U9</accession>
<dbReference type="GO" id="GO:0016787">
    <property type="term" value="F:hydrolase activity"/>
    <property type="evidence" value="ECO:0007669"/>
    <property type="project" value="UniProtKB-KW"/>
</dbReference>
<dbReference type="Proteomes" id="UP000837803">
    <property type="component" value="Unassembled WGS sequence"/>
</dbReference>
<dbReference type="Pfam" id="PF24827">
    <property type="entry name" value="AstE_AspA_cat"/>
    <property type="match status" value="1"/>
</dbReference>
<keyword evidence="4" id="KW-0862">Zinc</keyword>
<keyword evidence="2" id="KW-0479">Metal-binding</keyword>
<dbReference type="InterPro" id="IPR055438">
    <property type="entry name" value="AstE_AspA_cat"/>
</dbReference>